<sequence>MSAPDPFSFPLVRIDAVAHVGTLDPGRRAVANRFSLEAFCLSVSVDPDAWRGIARCGRAPDWTLSRPGALWFDACSLSDGQEAEIINWAVSEGLAERMTLWRAWRYDDEADDWGYMILPDEASAIAEAEEDWEEGGPDEGPAVEPFDGVRLTPAGMAALERWADPHHALGGLVILFADRVLAPALPDLVGVWWDELDDPLSLSCARGGVLPSRFPLLEVREGWEPEGPEEEQLAP</sequence>
<dbReference type="Proteomes" id="UP000244224">
    <property type="component" value="Unassembled WGS sequence"/>
</dbReference>
<keyword evidence="2" id="KW-1185">Reference proteome</keyword>
<accession>A0A2T6B9B4</accession>
<dbReference type="EMBL" id="QBKP01000002">
    <property type="protein sequence ID" value="PTX52643.1"/>
    <property type="molecule type" value="Genomic_DNA"/>
</dbReference>
<protein>
    <submittedName>
        <fullName evidence="1">Uncharacterized protein</fullName>
    </submittedName>
</protein>
<dbReference type="OrthoDB" id="8480845at2"/>
<dbReference type="AlphaFoldDB" id="A0A2T6B9B4"/>
<dbReference type="RefSeq" id="WP_108128049.1">
    <property type="nucleotide sequence ID" value="NZ_QBKP01000002.1"/>
</dbReference>
<organism evidence="1 2">
    <name type="scientific">Gemmobacter caeni</name>
    <dbReference type="NCBI Taxonomy" id="589035"/>
    <lineage>
        <taxon>Bacteria</taxon>
        <taxon>Pseudomonadati</taxon>
        <taxon>Pseudomonadota</taxon>
        <taxon>Alphaproteobacteria</taxon>
        <taxon>Rhodobacterales</taxon>
        <taxon>Paracoccaceae</taxon>
        <taxon>Gemmobacter</taxon>
    </lineage>
</organism>
<evidence type="ECO:0000313" key="1">
    <source>
        <dbReference type="EMBL" id="PTX52643.1"/>
    </source>
</evidence>
<evidence type="ECO:0000313" key="2">
    <source>
        <dbReference type="Proteomes" id="UP000244224"/>
    </source>
</evidence>
<reference evidence="1 2" key="1">
    <citation type="submission" date="2018-04" db="EMBL/GenBank/DDBJ databases">
        <title>Genomic Encyclopedia of Archaeal and Bacterial Type Strains, Phase II (KMG-II): from individual species to whole genera.</title>
        <authorList>
            <person name="Goeker M."/>
        </authorList>
    </citation>
    <scope>NUCLEOTIDE SEQUENCE [LARGE SCALE GENOMIC DNA]</scope>
    <source>
        <strain evidence="1 2">DSM 21823</strain>
    </source>
</reference>
<gene>
    <name evidence="1" type="ORF">C8N34_102461</name>
</gene>
<name>A0A2T6B9B4_9RHOB</name>
<comment type="caution">
    <text evidence="1">The sequence shown here is derived from an EMBL/GenBank/DDBJ whole genome shotgun (WGS) entry which is preliminary data.</text>
</comment>
<proteinExistence type="predicted"/>